<dbReference type="InterPro" id="IPR046349">
    <property type="entry name" value="C1-like_sf"/>
</dbReference>
<name>A0AAD4JCJ6_PERFH</name>
<dbReference type="Proteomes" id="UP001190926">
    <property type="component" value="Unassembled WGS sequence"/>
</dbReference>
<proteinExistence type="predicted"/>
<dbReference type="EMBL" id="SDAM02000091">
    <property type="protein sequence ID" value="KAH6831329.1"/>
    <property type="molecule type" value="Genomic_DNA"/>
</dbReference>
<keyword evidence="6" id="KW-1185">Reference proteome</keyword>
<sequence length="590" mass="67023">MELLSSAWWSRVRRLYHVMIESEENSIDPDDGNSWVCSGCTLPIFSTPFQRSKENVKLLLHDQCASFPEKLMDHPLHPRQALQLVKNEDSSSSSTISCDKCSEKCGSMFYKCTDSDCDLRLDLLCSLPMIKILHRSHQHRLMVIRGSASFICGACGTQHQGLSARSYLCSDCDFWIHRDCATLPNAIKLLHPRHQHSLFLTYGYDRSSSSSSDSSSSSSKCAICGDALQSLGVYLCVKCGYYVHITCATSDPHSFQPVLIRDAKLADLLHLPMADERANIVQYMLENTRYSSRVCNACVEYISPPFYSCSKCRDFLLHSCCAHLPRKIHHPIHPQHTLFLFSKSQKSSLHLPGFNCSGCGHLCSGFGYSCETCSYFKVDVVCALMPPSITHESHGKTHILHMSRETYHSSYKGCSCCMLELNGIFYECSNCRQLKIHARCALLPATLTHFDQHPLKLTISTINDADADDSDAEHSEAEMRHICDVCEMNMDKRKWYYSCKQRDSSFHTNCIPFLNHMKFGYKVKYGVSVDVKFHDCPLFLVPEATLSGYHCHVCTMKFLEWMACAYECTKCNYRVHGHCAERPSEWMQRS</sequence>
<evidence type="ECO:0000313" key="6">
    <source>
        <dbReference type="Proteomes" id="UP001190926"/>
    </source>
</evidence>
<evidence type="ECO:0000256" key="2">
    <source>
        <dbReference type="ARBA" id="ARBA00022737"/>
    </source>
</evidence>
<dbReference type="Pfam" id="PF03107">
    <property type="entry name" value="C1_2"/>
    <property type="match status" value="4"/>
</dbReference>
<keyword evidence="2" id="KW-0677">Repeat</keyword>
<evidence type="ECO:0000256" key="1">
    <source>
        <dbReference type="ARBA" id="ARBA00022723"/>
    </source>
</evidence>
<evidence type="ECO:0000259" key="4">
    <source>
        <dbReference type="PROSITE" id="PS50081"/>
    </source>
</evidence>
<dbReference type="SUPFAM" id="SSF57889">
    <property type="entry name" value="Cysteine-rich domain"/>
    <property type="match status" value="6"/>
</dbReference>
<protein>
    <recommendedName>
        <fullName evidence="4">Phorbol-ester/DAG-type domain-containing protein</fullName>
    </recommendedName>
</protein>
<dbReference type="PROSITE" id="PS50081">
    <property type="entry name" value="ZF_DAG_PE_2"/>
    <property type="match status" value="1"/>
</dbReference>
<gene>
    <name evidence="5" type="ORF">C2S53_010982</name>
</gene>
<reference evidence="5 6" key="1">
    <citation type="journal article" date="2021" name="Nat. Commun.">
        <title>Incipient diploidization of the medicinal plant Perilla within 10,000 years.</title>
        <authorList>
            <person name="Zhang Y."/>
            <person name="Shen Q."/>
            <person name="Leng L."/>
            <person name="Zhang D."/>
            <person name="Chen S."/>
            <person name="Shi Y."/>
            <person name="Ning Z."/>
            <person name="Chen S."/>
        </authorList>
    </citation>
    <scope>NUCLEOTIDE SEQUENCE [LARGE SCALE GENOMIC DNA]</scope>
    <source>
        <strain evidence="6">cv. PC099</strain>
    </source>
</reference>
<dbReference type="PANTHER" id="PTHR32410">
    <property type="entry name" value="CYSTEINE/HISTIDINE-RICH C1 DOMAIN FAMILY PROTEIN"/>
    <property type="match status" value="1"/>
</dbReference>
<organism evidence="5 6">
    <name type="scientific">Perilla frutescens var. hirtella</name>
    <name type="common">Perilla citriodora</name>
    <name type="synonym">Perilla setoyensis</name>
    <dbReference type="NCBI Taxonomy" id="608512"/>
    <lineage>
        <taxon>Eukaryota</taxon>
        <taxon>Viridiplantae</taxon>
        <taxon>Streptophyta</taxon>
        <taxon>Embryophyta</taxon>
        <taxon>Tracheophyta</taxon>
        <taxon>Spermatophyta</taxon>
        <taxon>Magnoliopsida</taxon>
        <taxon>eudicotyledons</taxon>
        <taxon>Gunneridae</taxon>
        <taxon>Pentapetalae</taxon>
        <taxon>asterids</taxon>
        <taxon>lamiids</taxon>
        <taxon>Lamiales</taxon>
        <taxon>Lamiaceae</taxon>
        <taxon>Nepetoideae</taxon>
        <taxon>Elsholtzieae</taxon>
        <taxon>Perilla</taxon>
    </lineage>
</organism>
<keyword evidence="3" id="KW-0862">Zinc</keyword>
<dbReference type="InterPro" id="IPR053192">
    <property type="entry name" value="Vacuole_Formation_Reg"/>
</dbReference>
<evidence type="ECO:0000313" key="5">
    <source>
        <dbReference type="EMBL" id="KAH6831329.1"/>
    </source>
</evidence>
<dbReference type="PANTHER" id="PTHR32410:SF216">
    <property type="entry name" value="PHORBOL-ESTER_DAG-TYPE DOMAIN-CONTAINING PROTEIN"/>
    <property type="match status" value="1"/>
</dbReference>
<comment type="caution">
    <text evidence="5">The sequence shown here is derived from an EMBL/GenBank/DDBJ whole genome shotgun (WGS) entry which is preliminary data.</text>
</comment>
<dbReference type="AlphaFoldDB" id="A0AAD4JCJ6"/>
<keyword evidence="1" id="KW-0479">Metal-binding</keyword>
<accession>A0AAD4JCJ6</accession>
<dbReference type="InterPro" id="IPR002219">
    <property type="entry name" value="PKC_DAG/PE"/>
</dbReference>
<dbReference type="GO" id="GO:0046872">
    <property type="term" value="F:metal ion binding"/>
    <property type="evidence" value="ECO:0007669"/>
    <property type="project" value="UniProtKB-KW"/>
</dbReference>
<dbReference type="InterPro" id="IPR004146">
    <property type="entry name" value="DC1"/>
</dbReference>
<feature type="domain" description="Phorbol-ester/DAG-type" evidence="4">
    <location>
        <begin position="138"/>
        <end position="188"/>
    </location>
</feature>
<evidence type="ECO:0000256" key="3">
    <source>
        <dbReference type="ARBA" id="ARBA00022833"/>
    </source>
</evidence>